<protein>
    <recommendedName>
        <fullName evidence="3">CID domain-containing protein</fullName>
    </recommendedName>
</protein>
<dbReference type="GO" id="GO:0000993">
    <property type="term" value="F:RNA polymerase II complex binding"/>
    <property type="evidence" value="ECO:0007669"/>
    <property type="project" value="InterPro"/>
</dbReference>
<dbReference type="GO" id="GO:0005737">
    <property type="term" value="C:cytoplasm"/>
    <property type="evidence" value="ECO:0007669"/>
    <property type="project" value="TreeGrafter"/>
</dbReference>
<dbReference type="InterPro" id="IPR006569">
    <property type="entry name" value="CID_dom"/>
</dbReference>
<dbReference type="FunFam" id="1.25.40.90:FF:000023">
    <property type="entry name" value="polyadenylation and cleavage factor homolog 4"/>
    <property type="match status" value="1"/>
</dbReference>
<dbReference type="InterPro" id="IPR008942">
    <property type="entry name" value="ENTH_VHS"/>
</dbReference>
<dbReference type="PROSITE" id="PS00028">
    <property type="entry name" value="ZINC_FINGER_C2H2_1"/>
    <property type="match status" value="1"/>
</dbReference>
<dbReference type="OrthoDB" id="2129491at2759"/>
<evidence type="ECO:0000313" key="5">
    <source>
        <dbReference type="Proteomes" id="UP000541444"/>
    </source>
</evidence>
<feature type="region of interest" description="Disordered" evidence="2">
    <location>
        <begin position="445"/>
        <end position="477"/>
    </location>
</feature>
<dbReference type="Proteomes" id="UP000541444">
    <property type="component" value="Unassembled WGS sequence"/>
</dbReference>
<feature type="compositionally biased region" description="Polar residues" evidence="2">
    <location>
        <begin position="761"/>
        <end position="773"/>
    </location>
</feature>
<dbReference type="SMART" id="SM00582">
    <property type="entry name" value="RPR"/>
    <property type="match status" value="1"/>
</dbReference>
<evidence type="ECO:0000256" key="2">
    <source>
        <dbReference type="SAM" id="MobiDB-lite"/>
    </source>
</evidence>
<comment type="caution">
    <text evidence="4">The sequence shown here is derived from an EMBL/GenBank/DDBJ whole genome shotgun (WGS) entry which is preliminary data.</text>
</comment>
<feature type="compositionally biased region" description="Basic and acidic residues" evidence="2">
    <location>
        <begin position="331"/>
        <end position="341"/>
    </location>
</feature>
<keyword evidence="1" id="KW-0507">mRNA processing</keyword>
<sequence>MEMESSRRLGLKKPRLAESPPQQQQQRDHRVSNGVAAPRVSAVATSVGSSTMAASRFRANERESPNLGNSGVQQNHQELVAQYKDALADLTFNSKPIITNLTIVAGENLHAAKWIAACVCSNIIEVPSDQKLPSLYLLDSIVKNIGRDYIKYFAARLPEVFCKAYRQVDSSIHTGMRHLFGTWRTVFSPTCLQSIAEELGIPSPINGSSSGATTSRPGNQSQRPPQSSIHVNPKVIEARERLQQSCRDPRLSRKDTLNEPVPEKRTSAEYGDYNYSSDLSNHSDLGIRRSSERVAERGGVNLDPRKYQAPPRTAQADPRRQPPPIIGSRSNNKEIKKNWKNSEEEEYIWDETKSRLKDLGESDSSRKDGWAPDDSENLDIEDHLRQPHGEYDIGSQINREGSSSDSLRGQPALGQKPSSTWPSQEPGSIGVSKYLNMALKNSGQSEGYPAPLTGLPTSTTPSLGRSEFQTGTGQSVNGSQDLASLLSTVLGSSGILGQKRQRESNDLVEQEHVLQTQSTVPPQKCDSFTFKPQNNIHSILQNLQSTQSLPSQNMQTSSTAMHFPQLTQRNPISQQPHPELTQSKPSGHTQKPLPQPSILGSPAIMGRSMSGHSNDPSSDVSGQQSTASLLAAIVKSGLLSNNSGTSSGFPKINFDDLGALSSKLKIPPPLPSGPPPTQLQTTSTAMSMPAVRPPLPPGPPPVSSFSSTSMSQTSSVGTSSESNALSSILSKLVAQGVISSPAKEATTANSSIAASSNPSSFTTAPKLSSGETNLPLSESAIKTTALSPSKDIIGIEFKPEILRESHSSVISSLIGDFPHQCGICGLRLELEDQFNRHLEWHSSQKCYRENIVSRKWNVSLEEWVSGVVGSASAGGGLGMTIAEESGVVADENQCVCMLCGEPFEDFYSVVKDEWLYKGAVYMTLSAVDGEMGTTDEIAAKGPIVHANCISPTSLYDLGLSQNVKMEPYDR</sequence>
<feature type="compositionally biased region" description="Low complexity" evidence="2">
    <location>
        <begin position="748"/>
        <end position="760"/>
    </location>
</feature>
<proteinExistence type="predicted"/>
<feature type="region of interest" description="Disordered" evidence="2">
    <location>
        <begin position="501"/>
        <end position="530"/>
    </location>
</feature>
<feature type="compositionally biased region" description="Polar residues" evidence="2">
    <location>
        <begin position="274"/>
        <end position="283"/>
    </location>
</feature>
<dbReference type="PROSITE" id="PS51391">
    <property type="entry name" value="CID"/>
    <property type="match status" value="1"/>
</dbReference>
<feature type="compositionally biased region" description="Polar residues" evidence="2">
    <location>
        <begin position="569"/>
        <end position="589"/>
    </location>
</feature>
<feature type="compositionally biased region" description="Basic and acidic residues" evidence="2">
    <location>
        <begin position="285"/>
        <end position="296"/>
    </location>
</feature>
<feature type="compositionally biased region" description="Basic and acidic residues" evidence="2">
    <location>
        <begin position="357"/>
        <end position="370"/>
    </location>
</feature>
<dbReference type="PANTHER" id="PTHR15921:SF3">
    <property type="entry name" value="PRE-MRNA CLEAVAGE COMPLEX 2 PROTEIN PCF11"/>
    <property type="match status" value="1"/>
</dbReference>
<feature type="compositionally biased region" description="Basic and acidic residues" evidence="2">
    <location>
        <begin position="380"/>
        <end position="391"/>
    </location>
</feature>
<dbReference type="InterPro" id="IPR013087">
    <property type="entry name" value="Znf_C2H2_type"/>
</dbReference>
<feature type="compositionally biased region" description="Polar residues" evidence="2">
    <location>
        <begin position="416"/>
        <end position="426"/>
    </location>
</feature>
<dbReference type="EMBL" id="JACGCM010001627">
    <property type="protein sequence ID" value="KAF6152511.1"/>
    <property type="molecule type" value="Genomic_DNA"/>
</dbReference>
<feature type="region of interest" description="Disordered" evidence="2">
    <location>
        <begin position="1"/>
        <end position="36"/>
    </location>
</feature>
<reference evidence="4 5" key="1">
    <citation type="journal article" date="2020" name="IScience">
        <title>Genome Sequencing of the Endangered Kingdonia uniflora (Circaeasteraceae, Ranunculales) Reveals Potential Mechanisms of Evolutionary Specialization.</title>
        <authorList>
            <person name="Sun Y."/>
            <person name="Deng T."/>
            <person name="Zhang A."/>
            <person name="Moore M.J."/>
            <person name="Landis J.B."/>
            <person name="Lin N."/>
            <person name="Zhang H."/>
            <person name="Zhang X."/>
            <person name="Huang J."/>
            <person name="Zhang X."/>
            <person name="Sun H."/>
            <person name="Wang H."/>
        </authorList>
    </citation>
    <scope>NUCLEOTIDE SEQUENCE [LARGE SCALE GENOMIC DNA]</scope>
    <source>
        <strain evidence="4">TB1705</strain>
        <tissue evidence="4">Leaf</tissue>
    </source>
</reference>
<dbReference type="GO" id="GO:0031124">
    <property type="term" value="P:mRNA 3'-end processing"/>
    <property type="evidence" value="ECO:0007669"/>
    <property type="project" value="InterPro"/>
</dbReference>
<feature type="compositionally biased region" description="Pro residues" evidence="2">
    <location>
        <begin position="691"/>
        <end position="702"/>
    </location>
</feature>
<dbReference type="PANTHER" id="PTHR15921">
    <property type="entry name" value="PRE-MRNA CLEAVAGE COMPLEX II"/>
    <property type="match status" value="1"/>
</dbReference>
<feature type="compositionally biased region" description="Polar residues" evidence="2">
    <location>
        <begin position="467"/>
        <end position="477"/>
    </location>
</feature>
<dbReference type="GO" id="GO:0003729">
    <property type="term" value="F:mRNA binding"/>
    <property type="evidence" value="ECO:0007669"/>
    <property type="project" value="InterPro"/>
</dbReference>
<feature type="compositionally biased region" description="Basic and acidic residues" evidence="2">
    <location>
        <begin position="236"/>
        <end position="267"/>
    </location>
</feature>
<dbReference type="Pfam" id="PF23228">
    <property type="entry name" value="zf_PCFS4"/>
    <property type="match status" value="1"/>
</dbReference>
<dbReference type="CDD" id="cd16982">
    <property type="entry name" value="CID_Pcf11"/>
    <property type="match status" value="1"/>
</dbReference>
<name>A0A7J7MC99_9MAGN</name>
<feature type="compositionally biased region" description="Polar residues" evidence="2">
    <location>
        <begin position="610"/>
        <end position="624"/>
    </location>
</feature>
<dbReference type="GO" id="GO:0005849">
    <property type="term" value="C:mRNA cleavage factor complex"/>
    <property type="evidence" value="ECO:0007669"/>
    <property type="project" value="TreeGrafter"/>
</dbReference>
<feature type="compositionally biased region" description="Polar residues" evidence="2">
    <location>
        <begin position="212"/>
        <end position="230"/>
    </location>
</feature>
<feature type="compositionally biased region" description="Pro residues" evidence="2">
    <location>
        <begin position="666"/>
        <end position="677"/>
    </location>
</feature>
<keyword evidence="5" id="KW-1185">Reference proteome</keyword>
<evidence type="ECO:0000313" key="4">
    <source>
        <dbReference type="EMBL" id="KAF6152511.1"/>
    </source>
</evidence>
<feature type="region of interest" description="Disordered" evidence="2">
    <location>
        <begin position="663"/>
        <end position="720"/>
    </location>
</feature>
<feature type="domain" description="CID" evidence="3">
    <location>
        <begin position="75"/>
        <end position="203"/>
    </location>
</feature>
<dbReference type="Gene3D" id="1.25.40.90">
    <property type="match status" value="1"/>
</dbReference>
<feature type="compositionally biased region" description="Polar residues" evidence="2">
    <location>
        <begin position="395"/>
        <end position="407"/>
    </location>
</feature>
<feature type="region of interest" description="Disordered" evidence="2">
    <location>
        <begin position="203"/>
        <end position="341"/>
    </location>
</feature>
<dbReference type="InterPro" id="IPR057242">
    <property type="entry name" value="PCFS4-like"/>
</dbReference>
<dbReference type="InterPro" id="IPR045154">
    <property type="entry name" value="PCF11-like"/>
</dbReference>
<feature type="compositionally biased region" description="Low complexity" evidence="2">
    <location>
        <begin position="451"/>
        <end position="464"/>
    </location>
</feature>
<accession>A0A7J7MC99</accession>
<dbReference type="GO" id="GO:0006369">
    <property type="term" value="P:termination of RNA polymerase II transcription"/>
    <property type="evidence" value="ECO:0007669"/>
    <property type="project" value="InterPro"/>
</dbReference>
<dbReference type="AlphaFoldDB" id="A0A7J7MC99"/>
<organism evidence="4 5">
    <name type="scientific">Kingdonia uniflora</name>
    <dbReference type="NCBI Taxonomy" id="39325"/>
    <lineage>
        <taxon>Eukaryota</taxon>
        <taxon>Viridiplantae</taxon>
        <taxon>Streptophyta</taxon>
        <taxon>Embryophyta</taxon>
        <taxon>Tracheophyta</taxon>
        <taxon>Spermatophyta</taxon>
        <taxon>Magnoliopsida</taxon>
        <taxon>Ranunculales</taxon>
        <taxon>Circaeasteraceae</taxon>
        <taxon>Kingdonia</taxon>
    </lineage>
</organism>
<dbReference type="InterPro" id="IPR047415">
    <property type="entry name" value="Pcf11_CID"/>
</dbReference>
<feature type="region of interest" description="Disordered" evidence="2">
    <location>
        <begin position="748"/>
        <end position="773"/>
    </location>
</feature>
<gene>
    <name evidence="4" type="ORF">GIB67_023205</name>
</gene>
<evidence type="ECO:0000256" key="1">
    <source>
        <dbReference type="ARBA" id="ARBA00022664"/>
    </source>
</evidence>
<dbReference type="SUPFAM" id="SSF48464">
    <property type="entry name" value="ENTH/VHS domain"/>
    <property type="match status" value="1"/>
</dbReference>
<dbReference type="Pfam" id="PF04818">
    <property type="entry name" value="CID"/>
    <property type="match status" value="1"/>
</dbReference>
<evidence type="ECO:0000259" key="3">
    <source>
        <dbReference type="PROSITE" id="PS51391"/>
    </source>
</evidence>
<feature type="compositionally biased region" description="Low complexity" evidence="2">
    <location>
        <begin position="703"/>
        <end position="720"/>
    </location>
</feature>
<feature type="region of interest" description="Disordered" evidence="2">
    <location>
        <begin position="357"/>
        <end position="427"/>
    </location>
</feature>
<feature type="region of interest" description="Disordered" evidence="2">
    <location>
        <begin position="569"/>
        <end position="624"/>
    </location>
</feature>
<feature type="compositionally biased region" description="Basic and acidic residues" evidence="2">
    <location>
        <begin position="501"/>
        <end position="512"/>
    </location>
</feature>